<dbReference type="RefSeq" id="WP_111984339.1">
    <property type="nucleotide sequence ID" value="NZ_NFZS01000004.1"/>
</dbReference>
<dbReference type="OrthoDB" id="5959702at2"/>
<evidence type="ECO:0000313" key="2">
    <source>
        <dbReference type="Proteomes" id="UP000248926"/>
    </source>
</evidence>
<organism evidence="1 2">
    <name type="scientific">Dyella jiangningensis</name>
    <dbReference type="NCBI Taxonomy" id="1379159"/>
    <lineage>
        <taxon>Bacteria</taxon>
        <taxon>Pseudomonadati</taxon>
        <taxon>Pseudomonadota</taxon>
        <taxon>Gammaproteobacteria</taxon>
        <taxon>Lysobacterales</taxon>
        <taxon>Rhodanobacteraceae</taxon>
        <taxon>Dyella</taxon>
    </lineage>
</organism>
<gene>
    <name evidence="1" type="ORF">CA260_17785</name>
</gene>
<keyword evidence="2" id="KW-1185">Reference proteome</keyword>
<dbReference type="Proteomes" id="UP000248926">
    <property type="component" value="Unassembled WGS sequence"/>
</dbReference>
<reference evidence="1 2" key="1">
    <citation type="journal article" date="2018" name="Genet. Mol. Biol.">
        <title>The genome sequence of Dyella jiangningensis FCAV SCS01 from a lignocellulose-decomposing microbial consortium metagenome reveals potential for biotechnological applications.</title>
        <authorList>
            <person name="Desiderato J.G."/>
            <person name="Alvarenga D.O."/>
            <person name="Constancio M.T.L."/>
            <person name="Alves L.M.C."/>
            <person name="Varani A.M."/>
        </authorList>
    </citation>
    <scope>NUCLEOTIDE SEQUENCE [LARGE SCALE GENOMIC DNA]</scope>
    <source>
        <strain evidence="1 2">FCAV SCS01</strain>
    </source>
</reference>
<accession>A0A328P116</accession>
<dbReference type="EMBL" id="NFZS01000004">
    <property type="protein sequence ID" value="RAO75880.1"/>
    <property type="molecule type" value="Genomic_DNA"/>
</dbReference>
<evidence type="ECO:0000313" key="1">
    <source>
        <dbReference type="EMBL" id="RAO75880.1"/>
    </source>
</evidence>
<dbReference type="AlphaFoldDB" id="A0A328P116"/>
<comment type="caution">
    <text evidence="1">The sequence shown here is derived from an EMBL/GenBank/DDBJ whole genome shotgun (WGS) entry which is preliminary data.</text>
</comment>
<name>A0A328P116_9GAMM</name>
<proteinExistence type="predicted"/>
<sequence>MTAAMRFPYAGFLARLEQAGSDIPRDALGTLPPLLESLLSVPPESRAELMASLALLLTARKATLQAAFDTTLAADELRRYQKFAKPGKPSAHIVQLRQKQAAARQATSIARQSLIKAAATFVRVAGIDVPERTPLDIFIIDWIDTHVPAESA</sequence>
<protein>
    <submittedName>
        <fullName evidence="1">Uncharacterized protein</fullName>
    </submittedName>
</protein>